<dbReference type="Proteomes" id="UP000601171">
    <property type="component" value="Unassembled WGS sequence"/>
</dbReference>
<comment type="caution">
    <text evidence="1">The sequence shown here is derived from an EMBL/GenBank/DDBJ whole genome shotgun (WGS) entry which is preliminary data.</text>
</comment>
<protein>
    <submittedName>
        <fullName evidence="1">DUF2815 family protein</fullName>
    </submittedName>
</protein>
<evidence type="ECO:0000313" key="1">
    <source>
        <dbReference type="EMBL" id="MBC8587464.1"/>
    </source>
</evidence>
<dbReference type="RefSeq" id="WP_262428923.1">
    <property type="nucleotide sequence ID" value="NZ_JACRTG010000012.1"/>
</dbReference>
<dbReference type="InterPro" id="IPR012340">
    <property type="entry name" value="NA-bd_OB-fold"/>
</dbReference>
<proteinExistence type="predicted"/>
<dbReference type="AlphaFoldDB" id="A0A926EVY9"/>
<sequence>MSTKVITGKALLSYEHLLTPQAGIGGGEPKYSVSLVIPKNDKKTIEKIEKAVQEAIKEGVTRFGAKFGKGANFRTPLRDGDLDKPDDPSYKDSYFLNVNSKTKPGIVDRDLNPILDPTEIYSGCFGRASIVAFPYSVNGSTGVSFALHNVQKLEDGEPLGGKARPEDDFEAIDNDFDDILG</sequence>
<dbReference type="Pfam" id="PF10991">
    <property type="entry name" value="Enc34_ssDNA-bd"/>
    <property type="match status" value="1"/>
</dbReference>
<dbReference type="InterPro" id="IPR022595">
    <property type="entry name" value="Enc34_ssDNA-bd"/>
</dbReference>
<keyword evidence="2" id="KW-1185">Reference proteome</keyword>
<dbReference type="SUPFAM" id="SSF50249">
    <property type="entry name" value="Nucleic acid-binding proteins"/>
    <property type="match status" value="1"/>
</dbReference>
<reference evidence="1" key="1">
    <citation type="submission" date="2020-08" db="EMBL/GenBank/DDBJ databases">
        <title>Genome public.</title>
        <authorList>
            <person name="Liu C."/>
            <person name="Sun Q."/>
        </authorList>
    </citation>
    <scope>NUCLEOTIDE SEQUENCE</scope>
    <source>
        <strain evidence="1">BX21</strain>
    </source>
</reference>
<dbReference type="Gene3D" id="2.40.50.140">
    <property type="entry name" value="Nucleic acid-binding proteins"/>
    <property type="match status" value="1"/>
</dbReference>
<dbReference type="EMBL" id="JACRTG010000012">
    <property type="protein sequence ID" value="MBC8587464.1"/>
    <property type="molecule type" value="Genomic_DNA"/>
</dbReference>
<evidence type="ECO:0000313" key="2">
    <source>
        <dbReference type="Proteomes" id="UP000601171"/>
    </source>
</evidence>
<name>A0A926EVY9_9FIRM</name>
<accession>A0A926EVY9</accession>
<organism evidence="1 2">
    <name type="scientific">Paratissierella segnis</name>
    <dbReference type="NCBI Taxonomy" id="2763679"/>
    <lineage>
        <taxon>Bacteria</taxon>
        <taxon>Bacillati</taxon>
        <taxon>Bacillota</taxon>
        <taxon>Tissierellia</taxon>
        <taxon>Tissierellales</taxon>
        <taxon>Tissierellaceae</taxon>
        <taxon>Paratissierella</taxon>
    </lineage>
</organism>
<gene>
    <name evidence="1" type="ORF">H8707_04320</name>
</gene>